<keyword evidence="1" id="KW-0464">Manganese</keyword>
<comment type="catalytic activity">
    <reaction evidence="1">
        <text>O-phospho-L-threonyl-[protein] + H2O = L-threonyl-[protein] + phosphate</text>
        <dbReference type="Rhea" id="RHEA:47004"/>
        <dbReference type="Rhea" id="RHEA-COMP:11060"/>
        <dbReference type="Rhea" id="RHEA-COMP:11605"/>
        <dbReference type="ChEBI" id="CHEBI:15377"/>
        <dbReference type="ChEBI" id="CHEBI:30013"/>
        <dbReference type="ChEBI" id="CHEBI:43474"/>
        <dbReference type="ChEBI" id="CHEBI:61977"/>
        <dbReference type="EC" id="3.1.3.16"/>
    </reaction>
</comment>
<protein>
    <recommendedName>
        <fullName evidence="1">Protein phosphatase</fullName>
        <ecNumber evidence="1">3.1.3.16</ecNumber>
    </recommendedName>
</protein>
<evidence type="ECO:0000256" key="2">
    <source>
        <dbReference type="SAM" id="MobiDB-lite"/>
    </source>
</evidence>
<organism evidence="4 5">
    <name type="scientific">Sphagnum troendelagicum</name>
    <dbReference type="NCBI Taxonomy" id="128251"/>
    <lineage>
        <taxon>Eukaryota</taxon>
        <taxon>Viridiplantae</taxon>
        <taxon>Streptophyta</taxon>
        <taxon>Embryophyta</taxon>
        <taxon>Bryophyta</taxon>
        <taxon>Sphagnophytina</taxon>
        <taxon>Sphagnopsida</taxon>
        <taxon>Sphagnales</taxon>
        <taxon>Sphagnaceae</taxon>
        <taxon>Sphagnum</taxon>
    </lineage>
</organism>
<dbReference type="InterPro" id="IPR039123">
    <property type="entry name" value="PPTC7"/>
</dbReference>
<name>A0ABP0V1U4_9BRYO</name>
<keyword evidence="1" id="KW-0378">Hydrolase</keyword>
<keyword evidence="1" id="KW-0460">Magnesium</keyword>
<dbReference type="PANTHER" id="PTHR12320">
    <property type="entry name" value="PROTEIN PHOSPHATASE 2C"/>
    <property type="match status" value="1"/>
</dbReference>
<evidence type="ECO:0000313" key="4">
    <source>
        <dbReference type="EMBL" id="CAK9235645.1"/>
    </source>
</evidence>
<evidence type="ECO:0000256" key="1">
    <source>
        <dbReference type="RuleBase" id="RU366020"/>
    </source>
</evidence>
<dbReference type="SMART" id="SM00331">
    <property type="entry name" value="PP2C_SIG"/>
    <property type="match status" value="1"/>
</dbReference>
<keyword evidence="1" id="KW-0904">Protein phosphatase</keyword>
<dbReference type="EC" id="3.1.3.16" evidence="1"/>
<feature type="region of interest" description="Disordered" evidence="2">
    <location>
        <begin position="36"/>
        <end position="69"/>
    </location>
</feature>
<dbReference type="InterPro" id="IPR036457">
    <property type="entry name" value="PPM-type-like_dom_sf"/>
</dbReference>
<comment type="catalytic activity">
    <reaction evidence="1">
        <text>O-phospho-L-seryl-[protein] + H2O = L-seryl-[protein] + phosphate</text>
        <dbReference type="Rhea" id="RHEA:20629"/>
        <dbReference type="Rhea" id="RHEA-COMP:9863"/>
        <dbReference type="Rhea" id="RHEA-COMP:11604"/>
        <dbReference type="ChEBI" id="CHEBI:15377"/>
        <dbReference type="ChEBI" id="CHEBI:29999"/>
        <dbReference type="ChEBI" id="CHEBI:43474"/>
        <dbReference type="ChEBI" id="CHEBI:83421"/>
        <dbReference type="EC" id="3.1.3.16"/>
    </reaction>
</comment>
<dbReference type="SUPFAM" id="SSF81606">
    <property type="entry name" value="PP2C-like"/>
    <property type="match status" value="1"/>
</dbReference>
<dbReference type="SMART" id="SM00332">
    <property type="entry name" value="PP2Cc"/>
    <property type="match status" value="1"/>
</dbReference>
<evidence type="ECO:0000259" key="3">
    <source>
        <dbReference type="PROSITE" id="PS51746"/>
    </source>
</evidence>
<sequence length="570" mass="61508">MPSLHNFWKLRASLRPSSGGYKADLLQAGRLKTVFEKGSSSSPRNTRPSFPLHSHSGSSSPPSPRHPSVSAFLSKLFSTSRGSTADHSPVTTSPGNYAREKKALSATAALSRVISTPSIHGPLVQSCGGYPTSLDGGVHVTVSTTTSQLPQESWREHLNCEKSICKDDAICTAAEETQEEWKEQRLGPRENVTDLDASSKLSIISFEAKKELRILHSAKISNIVDEFTVRRKISGEGERLETGRYLMEFWHIIPSNLLFPAMVSWLSISSYSCDIVVAAPAVYIPRSSQREFSCSLTINCQLLLSRVQSPSLQLLSGACCLPHPKKVKTGGDDAYFICSSEQVVGVADGVGGWADMGVDAGEYARELMTQSMIAVCQEPQGFIDPARVMARAHSKTKCRGSSTACILALSDYGLQAANLGDSGFLLMRNGRTVFKSPVQQHQFNIPFQLESGGSDPPSAAEVFSLPVAAGDVIVAGTDGLFDNVYDNELTGVVVRSTRAGHGPQLTAQKLVALARERAEDRNRQTPFSTAAQEAGFRFYGGKMDDITVIVSYITNSKSVPVTAKSLIPSL</sequence>
<comment type="similarity">
    <text evidence="1">Belongs to the PP2C family.</text>
</comment>
<proteinExistence type="inferred from homology"/>
<dbReference type="InterPro" id="IPR001932">
    <property type="entry name" value="PPM-type_phosphatase-like_dom"/>
</dbReference>
<reference evidence="4" key="1">
    <citation type="submission" date="2024-02" db="EMBL/GenBank/DDBJ databases">
        <authorList>
            <consortium name="ELIXIR-Norway"/>
            <consortium name="Elixir Norway"/>
        </authorList>
    </citation>
    <scope>NUCLEOTIDE SEQUENCE</scope>
</reference>
<keyword evidence="5" id="KW-1185">Reference proteome</keyword>
<dbReference type="EMBL" id="OZ019900">
    <property type="protein sequence ID" value="CAK9235645.1"/>
    <property type="molecule type" value="Genomic_DNA"/>
</dbReference>
<comment type="cofactor">
    <cofactor evidence="1">
        <name>Mn(2+)</name>
        <dbReference type="ChEBI" id="CHEBI:29035"/>
    </cofactor>
</comment>
<accession>A0ABP0V1U4</accession>
<dbReference type="Gene3D" id="3.60.40.10">
    <property type="entry name" value="PPM-type phosphatase domain"/>
    <property type="match status" value="1"/>
</dbReference>
<gene>
    <name evidence="4" type="ORF">CSSPTR1EN2_LOCUS22820</name>
</gene>
<feature type="compositionally biased region" description="Low complexity" evidence="2">
    <location>
        <begin position="48"/>
        <end position="69"/>
    </location>
</feature>
<dbReference type="PANTHER" id="PTHR12320:SF83">
    <property type="entry name" value="PROTEIN PHOSPHATASE 2C 55-RELATED"/>
    <property type="match status" value="1"/>
</dbReference>
<evidence type="ECO:0000313" key="5">
    <source>
        <dbReference type="Proteomes" id="UP001497512"/>
    </source>
</evidence>
<comment type="cofactor">
    <cofactor evidence="1">
        <name>Mg(2+)</name>
        <dbReference type="ChEBI" id="CHEBI:18420"/>
    </cofactor>
</comment>
<feature type="compositionally biased region" description="Polar residues" evidence="2">
    <location>
        <begin position="38"/>
        <end position="47"/>
    </location>
</feature>
<keyword evidence="1" id="KW-0479">Metal-binding</keyword>
<dbReference type="Proteomes" id="UP001497512">
    <property type="component" value="Chromosome 8"/>
</dbReference>
<feature type="domain" description="PPM-type phosphatase" evidence="3">
    <location>
        <begin position="315"/>
        <end position="553"/>
    </location>
</feature>
<dbReference type="PROSITE" id="PS51746">
    <property type="entry name" value="PPM_2"/>
    <property type="match status" value="1"/>
</dbReference>